<dbReference type="SUPFAM" id="SSF53335">
    <property type="entry name" value="S-adenosyl-L-methionine-dependent methyltransferases"/>
    <property type="match status" value="1"/>
</dbReference>
<dbReference type="InterPro" id="IPR052514">
    <property type="entry name" value="SAM-dependent_MTase"/>
</dbReference>
<organism evidence="2">
    <name type="scientific">marine metagenome</name>
    <dbReference type="NCBI Taxonomy" id="408172"/>
    <lineage>
        <taxon>unclassified sequences</taxon>
        <taxon>metagenomes</taxon>
        <taxon>ecological metagenomes</taxon>
    </lineage>
</organism>
<feature type="non-terminal residue" evidence="2">
    <location>
        <position position="1"/>
    </location>
</feature>
<feature type="domain" description="Methyltransferase FkbM" evidence="1">
    <location>
        <begin position="53"/>
        <end position="239"/>
    </location>
</feature>
<dbReference type="NCBIfam" id="TIGR01444">
    <property type="entry name" value="fkbM_fam"/>
    <property type="match status" value="1"/>
</dbReference>
<protein>
    <recommendedName>
        <fullName evidence="1">Methyltransferase FkbM domain-containing protein</fullName>
    </recommendedName>
</protein>
<dbReference type="Gene3D" id="3.40.50.150">
    <property type="entry name" value="Vaccinia Virus protein VP39"/>
    <property type="match status" value="1"/>
</dbReference>
<name>A0A382YA98_9ZZZZ</name>
<dbReference type="PANTHER" id="PTHR34203:SF15">
    <property type="entry name" value="SLL1173 PROTEIN"/>
    <property type="match status" value="1"/>
</dbReference>
<reference evidence="2" key="1">
    <citation type="submission" date="2018-05" db="EMBL/GenBank/DDBJ databases">
        <authorList>
            <person name="Lanie J.A."/>
            <person name="Ng W.-L."/>
            <person name="Kazmierczak K.M."/>
            <person name="Andrzejewski T.M."/>
            <person name="Davidsen T.M."/>
            <person name="Wayne K.J."/>
            <person name="Tettelin H."/>
            <person name="Glass J.I."/>
            <person name="Rusch D."/>
            <person name="Podicherti R."/>
            <person name="Tsui H.-C.T."/>
            <person name="Winkler M.E."/>
        </authorList>
    </citation>
    <scope>NUCLEOTIDE SEQUENCE</scope>
</reference>
<feature type="non-terminal residue" evidence="2">
    <location>
        <position position="265"/>
    </location>
</feature>
<accession>A0A382YA98</accession>
<dbReference type="AlphaFoldDB" id="A0A382YA98"/>
<dbReference type="Pfam" id="PF05050">
    <property type="entry name" value="Methyltransf_21"/>
    <property type="match status" value="1"/>
</dbReference>
<evidence type="ECO:0000313" key="2">
    <source>
        <dbReference type="EMBL" id="SVD79929.1"/>
    </source>
</evidence>
<evidence type="ECO:0000259" key="1">
    <source>
        <dbReference type="Pfam" id="PF05050"/>
    </source>
</evidence>
<gene>
    <name evidence="2" type="ORF">METZ01_LOCUS432783</name>
</gene>
<dbReference type="InterPro" id="IPR029063">
    <property type="entry name" value="SAM-dependent_MTases_sf"/>
</dbReference>
<dbReference type="EMBL" id="UINC01174018">
    <property type="protein sequence ID" value="SVD79929.1"/>
    <property type="molecule type" value="Genomic_DNA"/>
</dbReference>
<sequence>YTEQLVTNSIGREYRIYKNDAFYQQRIAGCGPYQKQNLLRLRELKPNARTIIDVGMNIGMNTIEYSTWAKDVHGFEPTPQTFKMAIKNITLAQAQTDSQMIKPWYQNESLETTGNINTHNRGLGDKKGQFEILIKKDNAGHNHIENIDVPLPSGKARRRTVEPEKVIIKVNTLDSYNFQDVDIIKVDTEGYEFPVVLGAEQTILNQKPIVQLEMVHGQPERFGYSCQAIYDWFIARDFVITLADGTDVGTKWNHYTRKMERFFIH</sequence>
<proteinExistence type="predicted"/>
<dbReference type="InterPro" id="IPR006342">
    <property type="entry name" value="FkbM_mtfrase"/>
</dbReference>
<dbReference type="PANTHER" id="PTHR34203">
    <property type="entry name" value="METHYLTRANSFERASE, FKBM FAMILY PROTEIN"/>
    <property type="match status" value="1"/>
</dbReference>